<evidence type="ECO:0000256" key="6">
    <source>
        <dbReference type="ARBA" id="ARBA00023054"/>
    </source>
</evidence>
<reference evidence="12 13" key="1">
    <citation type="submission" date="2023-09" db="EMBL/GenBank/DDBJ databases">
        <authorList>
            <person name="Rey-Velasco X."/>
        </authorList>
    </citation>
    <scope>NUCLEOTIDE SEQUENCE [LARGE SCALE GENOMIC DNA]</scope>
    <source>
        <strain evidence="12 13">P385</strain>
    </source>
</reference>
<dbReference type="SUPFAM" id="SSF102829">
    <property type="entry name" value="Cell division protein ZapA-like"/>
    <property type="match status" value="1"/>
</dbReference>
<dbReference type="Gene3D" id="1.20.5.50">
    <property type="match status" value="1"/>
</dbReference>
<dbReference type="PANTHER" id="PTHR34981:SF1">
    <property type="entry name" value="CELL DIVISION PROTEIN ZAPA"/>
    <property type="match status" value="1"/>
</dbReference>
<dbReference type="InterPro" id="IPR036192">
    <property type="entry name" value="Cell_div_ZapA-like_sf"/>
</dbReference>
<keyword evidence="8" id="KW-0131">Cell cycle</keyword>
<comment type="function">
    <text evidence="9">Activator of cell division through the inhibition of FtsZ GTPase activity, therefore promoting FtsZ assembly into bundles of protofilaments necessary for the formation of the division Z ring. It is recruited early at mid-cell but it is not essential for cell division.</text>
</comment>
<comment type="subunit">
    <text evidence="10">Homodimer. Interacts with FtsZ.</text>
</comment>
<evidence type="ECO:0000256" key="10">
    <source>
        <dbReference type="ARBA" id="ARBA00026068"/>
    </source>
</evidence>
<dbReference type="RefSeq" id="WP_311659361.1">
    <property type="nucleotide sequence ID" value="NZ_JAVRHY010000010.1"/>
</dbReference>
<dbReference type="EMBL" id="JAVRHY010000010">
    <property type="protein sequence ID" value="MDT0619055.1"/>
    <property type="molecule type" value="Genomic_DNA"/>
</dbReference>
<evidence type="ECO:0000256" key="5">
    <source>
        <dbReference type="ARBA" id="ARBA00022618"/>
    </source>
</evidence>
<gene>
    <name evidence="12" type="ORF">RM531_11270</name>
</gene>
<dbReference type="Gene3D" id="3.30.160.880">
    <property type="entry name" value="Cell division protein ZapA protomer, N-terminal domain"/>
    <property type="match status" value="1"/>
</dbReference>
<evidence type="ECO:0000256" key="11">
    <source>
        <dbReference type="ARBA" id="ARBA00033158"/>
    </source>
</evidence>
<keyword evidence="5 12" id="KW-0132">Cell division</keyword>
<evidence type="ECO:0000256" key="9">
    <source>
        <dbReference type="ARBA" id="ARBA00024910"/>
    </source>
</evidence>
<keyword evidence="7" id="KW-0717">Septation</keyword>
<evidence type="ECO:0000256" key="1">
    <source>
        <dbReference type="ARBA" id="ARBA00004496"/>
    </source>
</evidence>
<evidence type="ECO:0000256" key="2">
    <source>
        <dbReference type="ARBA" id="ARBA00010074"/>
    </source>
</evidence>
<dbReference type="InterPro" id="IPR042233">
    <property type="entry name" value="Cell_div_ZapA_N"/>
</dbReference>
<comment type="similarity">
    <text evidence="2">Belongs to the ZapA family. Type 1 subfamily.</text>
</comment>
<keyword evidence="6" id="KW-0175">Coiled coil</keyword>
<comment type="caution">
    <text evidence="12">The sequence shown here is derived from an EMBL/GenBank/DDBJ whole genome shotgun (WGS) entry which is preliminary data.</text>
</comment>
<keyword evidence="13" id="KW-1185">Reference proteome</keyword>
<evidence type="ECO:0000256" key="8">
    <source>
        <dbReference type="ARBA" id="ARBA00023306"/>
    </source>
</evidence>
<accession>A0ABU3BAI1</accession>
<evidence type="ECO:0000313" key="13">
    <source>
        <dbReference type="Proteomes" id="UP001259982"/>
    </source>
</evidence>
<evidence type="ECO:0000256" key="3">
    <source>
        <dbReference type="ARBA" id="ARBA00015195"/>
    </source>
</evidence>
<protein>
    <recommendedName>
        <fullName evidence="3">Cell division protein ZapA</fullName>
    </recommendedName>
    <alternativeName>
        <fullName evidence="11">Z ring-associated protein ZapA</fullName>
    </alternativeName>
</protein>
<dbReference type="InterPro" id="IPR007838">
    <property type="entry name" value="Cell_div_ZapA-like"/>
</dbReference>
<evidence type="ECO:0000313" key="12">
    <source>
        <dbReference type="EMBL" id="MDT0619055.1"/>
    </source>
</evidence>
<dbReference type="PANTHER" id="PTHR34981">
    <property type="entry name" value="CELL DIVISION PROTEIN ZAPA"/>
    <property type="match status" value="1"/>
</dbReference>
<dbReference type="Proteomes" id="UP001259982">
    <property type="component" value="Unassembled WGS sequence"/>
</dbReference>
<evidence type="ECO:0000256" key="7">
    <source>
        <dbReference type="ARBA" id="ARBA00023210"/>
    </source>
</evidence>
<dbReference type="Pfam" id="PF05164">
    <property type="entry name" value="ZapA"/>
    <property type="match status" value="1"/>
</dbReference>
<comment type="subcellular location">
    <subcellularLocation>
        <location evidence="1">Cytoplasm</location>
    </subcellularLocation>
</comment>
<evidence type="ECO:0000256" key="4">
    <source>
        <dbReference type="ARBA" id="ARBA00022490"/>
    </source>
</evidence>
<dbReference type="GO" id="GO:0051301">
    <property type="term" value="P:cell division"/>
    <property type="evidence" value="ECO:0007669"/>
    <property type="project" value="UniProtKB-KW"/>
</dbReference>
<keyword evidence="4" id="KW-0963">Cytoplasm</keyword>
<sequence length="105" mass="11956">MTSASRDQTQLTVRILGRDYQVACPEGEREALLASAEYLSRRMTTVQKKGKTLGMERIAVMTALNMARDLLDMEQRRKRAPVDDEASDRLSQLQLRIESALDDNR</sequence>
<proteinExistence type="inferred from homology"/>
<name>A0ABU3BAI1_9GAMM</name>
<organism evidence="12 13">
    <name type="scientific">Spectribacter acetivorans</name>
    <dbReference type="NCBI Taxonomy" id="3075603"/>
    <lineage>
        <taxon>Bacteria</taxon>
        <taxon>Pseudomonadati</taxon>
        <taxon>Pseudomonadota</taxon>
        <taxon>Gammaproteobacteria</taxon>
        <taxon>Salinisphaerales</taxon>
        <taxon>Salinisphaeraceae</taxon>
        <taxon>Spectribacter</taxon>
    </lineage>
</organism>